<evidence type="ECO:0000313" key="2">
    <source>
        <dbReference type="Proteomes" id="UP000183832"/>
    </source>
</evidence>
<dbReference type="STRING" id="568069.A0A1J1IXX1"/>
<proteinExistence type="predicted"/>
<name>A0A1J1IXX1_9DIPT</name>
<gene>
    <name evidence="1" type="ORF">CLUMA_CG017998</name>
</gene>
<dbReference type="PANTHER" id="PTHR20997:SF2">
    <property type="entry name" value="EG:BACR42I17.2 PROTEIN-RELATED"/>
    <property type="match status" value="1"/>
</dbReference>
<evidence type="ECO:0000313" key="1">
    <source>
        <dbReference type="EMBL" id="CRL05007.1"/>
    </source>
</evidence>
<dbReference type="Pfam" id="PF07165">
    <property type="entry name" value="DUF1397"/>
    <property type="match status" value="1"/>
</dbReference>
<dbReference type="Proteomes" id="UP000183832">
    <property type="component" value="Unassembled WGS sequence"/>
</dbReference>
<sequence length="251" mass="28784">MDSLNALSLLTSQVDFLEEMCFNRTEDGNIFEDFKLTVEECEAKILNGSNVAFTYSALESSNPDEFYAFYTSQCTNQSGIKIRNECNNDIKHILMKCLNETEIESFKKIEDIATRIFNAVCNFDQDKMRRFFSAKGQECLSDNVITIGFCFLSAMPESEEEKQELLLRDHSSEKGDECKVIDDFEKCMMEEINICDEKSISEIFQLMFGFFKHELNCIDVPEEPHQISGSASTNVFSIILLAILFIALHLY</sequence>
<dbReference type="PANTHER" id="PTHR20997">
    <property type="entry name" value="EG:BACR42I17.2 PROTEIN-RELATED"/>
    <property type="match status" value="1"/>
</dbReference>
<dbReference type="OrthoDB" id="10429015at2759"/>
<protein>
    <submittedName>
        <fullName evidence="1">CLUMA_CG017998, isoform A</fullName>
    </submittedName>
</protein>
<dbReference type="AlphaFoldDB" id="A0A1J1IXX1"/>
<organism evidence="1 2">
    <name type="scientific">Clunio marinus</name>
    <dbReference type="NCBI Taxonomy" id="568069"/>
    <lineage>
        <taxon>Eukaryota</taxon>
        <taxon>Metazoa</taxon>
        <taxon>Ecdysozoa</taxon>
        <taxon>Arthropoda</taxon>
        <taxon>Hexapoda</taxon>
        <taxon>Insecta</taxon>
        <taxon>Pterygota</taxon>
        <taxon>Neoptera</taxon>
        <taxon>Endopterygota</taxon>
        <taxon>Diptera</taxon>
        <taxon>Nematocera</taxon>
        <taxon>Chironomoidea</taxon>
        <taxon>Chironomidae</taxon>
        <taxon>Clunio</taxon>
    </lineage>
</organism>
<dbReference type="InterPro" id="IPR009832">
    <property type="entry name" value="DUF1397"/>
</dbReference>
<keyword evidence="2" id="KW-1185">Reference proteome</keyword>
<accession>A0A1J1IXX1</accession>
<dbReference type="EMBL" id="CVRI01000064">
    <property type="protein sequence ID" value="CRL05007.1"/>
    <property type="molecule type" value="Genomic_DNA"/>
</dbReference>
<reference evidence="1 2" key="1">
    <citation type="submission" date="2015-04" db="EMBL/GenBank/DDBJ databases">
        <authorList>
            <person name="Syromyatnikov M.Y."/>
            <person name="Popov V.N."/>
        </authorList>
    </citation>
    <scope>NUCLEOTIDE SEQUENCE [LARGE SCALE GENOMIC DNA]</scope>
</reference>